<reference evidence="1" key="1">
    <citation type="journal article" date="2020" name="Nature">
        <title>Giant virus diversity and host interactions through global metagenomics.</title>
        <authorList>
            <person name="Schulz F."/>
            <person name="Roux S."/>
            <person name="Paez-Espino D."/>
            <person name="Jungbluth S."/>
            <person name="Walsh D.A."/>
            <person name="Denef V.J."/>
            <person name="McMahon K.D."/>
            <person name="Konstantinidis K.T."/>
            <person name="Eloe-Fadrosh E.A."/>
            <person name="Kyrpides N.C."/>
            <person name="Woyke T."/>
        </authorList>
    </citation>
    <scope>NUCLEOTIDE SEQUENCE</scope>
    <source>
        <strain evidence="1">GVMAG-S-ERX555931-87</strain>
    </source>
</reference>
<dbReference type="AlphaFoldDB" id="A0A6C0F6G8"/>
<organism evidence="1">
    <name type="scientific">viral metagenome</name>
    <dbReference type="NCBI Taxonomy" id="1070528"/>
    <lineage>
        <taxon>unclassified sequences</taxon>
        <taxon>metagenomes</taxon>
        <taxon>organismal metagenomes</taxon>
    </lineage>
</organism>
<sequence>MNSSDEEYEDYGECNREENYGALYCLEDGWRGEWLQGVISIISLLNYEFTEITDHLPNGINIIYDPLERDNVIGEVISSFLVRCYIIRRFTIIKDSGEKFSYLSPVNLILDTYLNKKKSSCLDSIRTILNHPHFQGCRSIEDIIKKLDDVEDFNTRFKKSKS</sequence>
<evidence type="ECO:0000313" key="1">
    <source>
        <dbReference type="EMBL" id="QHT36451.1"/>
    </source>
</evidence>
<protein>
    <submittedName>
        <fullName evidence="1">Uncharacterized protein</fullName>
    </submittedName>
</protein>
<name>A0A6C0F6G8_9ZZZZ</name>
<accession>A0A6C0F6G8</accession>
<proteinExistence type="predicted"/>
<dbReference type="EMBL" id="MN738742">
    <property type="protein sequence ID" value="QHT36451.1"/>
    <property type="molecule type" value="Genomic_DNA"/>
</dbReference>